<evidence type="ECO:0000256" key="2">
    <source>
        <dbReference type="ARBA" id="ARBA00023172"/>
    </source>
</evidence>
<evidence type="ECO:0000256" key="1">
    <source>
        <dbReference type="ARBA" id="ARBA00023125"/>
    </source>
</evidence>
<dbReference type="AlphaFoldDB" id="X1LIX0"/>
<dbReference type="CDD" id="cd00796">
    <property type="entry name" value="INT_Rci_Hp1_C"/>
    <property type="match status" value="1"/>
</dbReference>
<keyword evidence="2" id="KW-0233">DNA recombination</keyword>
<dbReference type="PANTHER" id="PTHR30349:SF41">
    <property type="entry name" value="INTEGRASE_RECOMBINASE PROTEIN MJ0367-RELATED"/>
    <property type="match status" value="1"/>
</dbReference>
<dbReference type="GO" id="GO:0003677">
    <property type="term" value="F:DNA binding"/>
    <property type="evidence" value="ECO:0007669"/>
    <property type="project" value="UniProtKB-KW"/>
</dbReference>
<dbReference type="PANTHER" id="PTHR30349">
    <property type="entry name" value="PHAGE INTEGRASE-RELATED"/>
    <property type="match status" value="1"/>
</dbReference>
<dbReference type="SUPFAM" id="SSF56349">
    <property type="entry name" value="DNA breaking-rejoining enzymes"/>
    <property type="match status" value="1"/>
</dbReference>
<dbReference type="Gene3D" id="1.10.443.10">
    <property type="entry name" value="Intergrase catalytic core"/>
    <property type="match status" value="1"/>
</dbReference>
<evidence type="ECO:0000313" key="4">
    <source>
        <dbReference type="EMBL" id="GAI19317.1"/>
    </source>
</evidence>
<sequence length="194" mass="22820">MNLKTPKKVDKKREVLTDDQIKKVENYLENRTEKYKYENLRDKIIFYLGIKCGLRKLEMIKLNWENINLDECIIKIINSKGGKDRVVYFNGDLKELLENYRRLKGKYIGAVIRGKNGKRICSNTLQKSTRRLYRECGIYRSGLTIHSLRHTYAESLRKNKIDLPTIQTLLGHKSLETTAKYLHVTKDDLKKAIL</sequence>
<dbReference type="InterPro" id="IPR013762">
    <property type="entry name" value="Integrase-like_cat_sf"/>
</dbReference>
<dbReference type="InterPro" id="IPR002104">
    <property type="entry name" value="Integrase_catalytic"/>
</dbReference>
<comment type="caution">
    <text evidence="4">The sequence shown here is derived from an EMBL/GenBank/DDBJ whole genome shotgun (WGS) entry which is preliminary data.</text>
</comment>
<protein>
    <recommendedName>
        <fullName evidence="3">Tyr recombinase domain-containing protein</fullName>
    </recommendedName>
</protein>
<dbReference type="GO" id="GO:0006310">
    <property type="term" value="P:DNA recombination"/>
    <property type="evidence" value="ECO:0007669"/>
    <property type="project" value="UniProtKB-KW"/>
</dbReference>
<accession>X1LIX0</accession>
<feature type="domain" description="Tyr recombinase" evidence="3">
    <location>
        <begin position="11"/>
        <end position="194"/>
    </location>
</feature>
<name>X1LIX0_9ZZZZ</name>
<dbReference type="InterPro" id="IPR050090">
    <property type="entry name" value="Tyrosine_recombinase_XerCD"/>
</dbReference>
<keyword evidence="1" id="KW-0238">DNA-binding</keyword>
<dbReference type="GO" id="GO:0015074">
    <property type="term" value="P:DNA integration"/>
    <property type="evidence" value="ECO:0007669"/>
    <property type="project" value="InterPro"/>
</dbReference>
<evidence type="ECO:0000259" key="3">
    <source>
        <dbReference type="PROSITE" id="PS51898"/>
    </source>
</evidence>
<gene>
    <name evidence="4" type="ORF">S06H3_31073</name>
</gene>
<proteinExistence type="predicted"/>
<dbReference type="EMBL" id="BARV01018361">
    <property type="protein sequence ID" value="GAI19317.1"/>
    <property type="molecule type" value="Genomic_DNA"/>
</dbReference>
<organism evidence="4">
    <name type="scientific">marine sediment metagenome</name>
    <dbReference type="NCBI Taxonomy" id="412755"/>
    <lineage>
        <taxon>unclassified sequences</taxon>
        <taxon>metagenomes</taxon>
        <taxon>ecological metagenomes</taxon>
    </lineage>
</organism>
<dbReference type="InterPro" id="IPR011010">
    <property type="entry name" value="DNA_brk_join_enz"/>
</dbReference>
<reference evidence="4" key="1">
    <citation type="journal article" date="2014" name="Front. Microbiol.">
        <title>High frequency of phylogenetically diverse reductive dehalogenase-homologous genes in deep subseafloor sedimentary metagenomes.</title>
        <authorList>
            <person name="Kawai M."/>
            <person name="Futagami T."/>
            <person name="Toyoda A."/>
            <person name="Takaki Y."/>
            <person name="Nishi S."/>
            <person name="Hori S."/>
            <person name="Arai W."/>
            <person name="Tsubouchi T."/>
            <person name="Morono Y."/>
            <person name="Uchiyama I."/>
            <person name="Ito T."/>
            <person name="Fujiyama A."/>
            <person name="Inagaki F."/>
            <person name="Takami H."/>
        </authorList>
    </citation>
    <scope>NUCLEOTIDE SEQUENCE</scope>
    <source>
        <strain evidence="4">Expedition CK06-06</strain>
    </source>
</reference>
<dbReference type="PROSITE" id="PS51898">
    <property type="entry name" value="TYR_RECOMBINASE"/>
    <property type="match status" value="1"/>
</dbReference>
<dbReference type="Pfam" id="PF00589">
    <property type="entry name" value="Phage_integrase"/>
    <property type="match status" value="1"/>
</dbReference>